<feature type="compositionally biased region" description="Basic and acidic residues" evidence="1">
    <location>
        <begin position="376"/>
        <end position="386"/>
    </location>
</feature>
<feature type="region of interest" description="Disordered" evidence="1">
    <location>
        <begin position="191"/>
        <end position="242"/>
    </location>
</feature>
<gene>
    <name evidence="2" type="ORF">CALVIDRAFT_525560</name>
</gene>
<accession>A0A167PPW2</accession>
<name>A0A167PPW2_CALVF</name>
<dbReference type="AlphaFoldDB" id="A0A167PPW2"/>
<evidence type="ECO:0000313" key="2">
    <source>
        <dbReference type="EMBL" id="KZO99014.1"/>
    </source>
</evidence>
<feature type="region of interest" description="Disordered" evidence="1">
    <location>
        <begin position="146"/>
        <end position="166"/>
    </location>
</feature>
<protein>
    <submittedName>
        <fullName evidence="2">Uncharacterized protein</fullName>
    </submittedName>
</protein>
<dbReference type="EMBL" id="KV417273">
    <property type="protein sequence ID" value="KZO99014.1"/>
    <property type="molecule type" value="Genomic_DNA"/>
</dbReference>
<feature type="compositionally biased region" description="Low complexity" evidence="1">
    <location>
        <begin position="224"/>
        <end position="233"/>
    </location>
</feature>
<feature type="compositionally biased region" description="Polar residues" evidence="1">
    <location>
        <begin position="83"/>
        <end position="92"/>
    </location>
</feature>
<feature type="region of interest" description="Disordered" evidence="1">
    <location>
        <begin position="341"/>
        <end position="399"/>
    </location>
</feature>
<feature type="compositionally biased region" description="Polar residues" evidence="1">
    <location>
        <begin position="359"/>
        <end position="375"/>
    </location>
</feature>
<evidence type="ECO:0000256" key="1">
    <source>
        <dbReference type="SAM" id="MobiDB-lite"/>
    </source>
</evidence>
<sequence>MSDGEDDMVTDYDIITMAFKIVKSAEVNGSAWQDFLAMGPHGRDMIRVAKVLSPSIVEMYGPTMRQYMSEDHPSPDNDLQPVSAKSDQSSPTEKGKGKAVGANQPSTSAANYEGPQYRIIEGRAPSPPRIVDSAEAKLALLELMKQSKGESASPIKPKKATTSYGGKKAPAAEMIVETPTAAELSNTWDEDAMDIDTSPPAGPKDDSHQEVVPENESPMEPEGDMSVSDTSSHSSDDDAGDEAYCHYHSEMSDKTNWAEPYSLVMLASKDEKSWQELMDTPESHNFVHDLVTKGVAEDPKLFTAATPVVRRFMGDDWVKEAGQAYTLNTLQTAMKKSLRDVSTPSPIIDHPSTPIGPSKTRNPSETKISTASTYRKAQDNDSDQHIHTRSAGIKHPRPNAADDEYAHLFKNVVGLMPDLFNKSNKVLGSYYIIPSSDTTLQQQNAMQHDRVTHRPITQHQVDRGTVKPNVPINNTALPTEARKSGPSTRTRSKDSQPENGCAIAKAYPGYGYTRPTNRTRSGSIGVPIAVQQSTLHVPSAKEEDDNMSEVGDMHTGWRSVLPCCKSKLFLIYCSDFKNETLAVEALQRENEENGLASSFGLWQRNYNAGVWEVVNNKPRRKKINLYSKLSVTRFNHARGRPKVEAIDDDEIEIIESEEEKLKVRAMNPKPRNADDSVEPQTRRFHSFMGRLSEHLDSMSTDMDEEETACRTKMPKLRNRLSTIKLMVVDEMKKRRT</sequence>
<organism evidence="2 3">
    <name type="scientific">Calocera viscosa (strain TUFC12733)</name>
    <dbReference type="NCBI Taxonomy" id="1330018"/>
    <lineage>
        <taxon>Eukaryota</taxon>
        <taxon>Fungi</taxon>
        <taxon>Dikarya</taxon>
        <taxon>Basidiomycota</taxon>
        <taxon>Agaricomycotina</taxon>
        <taxon>Dacrymycetes</taxon>
        <taxon>Dacrymycetales</taxon>
        <taxon>Dacrymycetaceae</taxon>
        <taxon>Calocera</taxon>
    </lineage>
</organism>
<dbReference type="Proteomes" id="UP000076738">
    <property type="component" value="Unassembled WGS sequence"/>
</dbReference>
<reference evidence="2 3" key="1">
    <citation type="journal article" date="2016" name="Mol. Biol. Evol.">
        <title>Comparative Genomics of Early-Diverging Mushroom-Forming Fungi Provides Insights into the Origins of Lignocellulose Decay Capabilities.</title>
        <authorList>
            <person name="Nagy L.G."/>
            <person name="Riley R."/>
            <person name="Tritt A."/>
            <person name="Adam C."/>
            <person name="Daum C."/>
            <person name="Floudas D."/>
            <person name="Sun H."/>
            <person name="Yadav J.S."/>
            <person name="Pangilinan J."/>
            <person name="Larsson K.H."/>
            <person name="Matsuura K."/>
            <person name="Barry K."/>
            <person name="Labutti K."/>
            <person name="Kuo R."/>
            <person name="Ohm R.A."/>
            <person name="Bhattacharya S.S."/>
            <person name="Shirouzu T."/>
            <person name="Yoshinaga Y."/>
            <person name="Martin F.M."/>
            <person name="Grigoriev I.V."/>
            <person name="Hibbett D.S."/>
        </authorList>
    </citation>
    <scope>NUCLEOTIDE SEQUENCE [LARGE SCALE GENOMIC DNA]</scope>
    <source>
        <strain evidence="2 3">TUFC12733</strain>
    </source>
</reference>
<evidence type="ECO:0000313" key="3">
    <source>
        <dbReference type="Proteomes" id="UP000076738"/>
    </source>
</evidence>
<keyword evidence="3" id="KW-1185">Reference proteome</keyword>
<proteinExistence type="predicted"/>
<feature type="region of interest" description="Disordered" evidence="1">
    <location>
        <begin position="464"/>
        <end position="500"/>
    </location>
</feature>
<feature type="region of interest" description="Disordered" evidence="1">
    <location>
        <begin position="66"/>
        <end position="112"/>
    </location>
</feature>